<evidence type="ECO:0000313" key="2">
    <source>
        <dbReference type="Proteomes" id="UP001230649"/>
    </source>
</evidence>
<organism evidence="1 2">
    <name type="scientific">Naganishia adeliensis</name>
    <dbReference type="NCBI Taxonomy" id="92952"/>
    <lineage>
        <taxon>Eukaryota</taxon>
        <taxon>Fungi</taxon>
        <taxon>Dikarya</taxon>
        <taxon>Basidiomycota</taxon>
        <taxon>Agaricomycotina</taxon>
        <taxon>Tremellomycetes</taxon>
        <taxon>Filobasidiales</taxon>
        <taxon>Filobasidiaceae</taxon>
        <taxon>Naganishia</taxon>
    </lineage>
</organism>
<name>A0ACC2WZV8_9TREE</name>
<dbReference type="Proteomes" id="UP001230649">
    <property type="component" value="Unassembled WGS sequence"/>
</dbReference>
<keyword evidence="2" id="KW-1185">Reference proteome</keyword>
<comment type="caution">
    <text evidence="1">The sequence shown here is derived from an EMBL/GenBank/DDBJ whole genome shotgun (WGS) entry which is preliminary data.</text>
</comment>
<dbReference type="EMBL" id="JASBWS010000003">
    <property type="protein sequence ID" value="KAJ9116686.1"/>
    <property type="molecule type" value="Genomic_DNA"/>
</dbReference>
<evidence type="ECO:0000313" key="1">
    <source>
        <dbReference type="EMBL" id="KAJ9116686.1"/>
    </source>
</evidence>
<proteinExistence type="predicted"/>
<accession>A0ACC2WZV8</accession>
<protein>
    <submittedName>
        <fullName evidence="1">Uncharacterized protein</fullName>
    </submittedName>
</protein>
<gene>
    <name evidence="1" type="ORF">QFC20_000620</name>
</gene>
<reference evidence="1" key="1">
    <citation type="submission" date="2023-04" db="EMBL/GenBank/DDBJ databases">
        <title>Draft Genome sequencing of Naganishia species isolated from polar environments using Oxford Nanopore Technology.</title>
        <authorList>
            <person name="Leo P."/>
            <person name="Venkateswaran K."/>
        </authorList>
    </citation>
    <scope>NUCLEOTIDE SEQUENCE</scope>
    <source>
        <strain evidence="1">MNA-CCFEE 5262</strain>
    </source>
</reference>
<sequence>MPKVISRAAISSSDQAPATASSLAVLRTFYCLCGEFILVIDRALDKLPRRKTDGAYIVRCKDGKDLPLQAARKFKLNAEAGKQCFVKRYASSSLDNLAHLYSARNVTRQTTPPPIASGAYLYILRGALTEHQGEIPADAFEGEELVALSERDKQIRDEMAAHDAKLNARMNEETRRKLENDRKNVMGGGTTEEVVQRDSTP</sequence>